<dbReference type="EMBL" id="CP095328">
    <property type="protein sequence ID" value="XAG41853.1"/>
    <property type="molecule type" value="Genomic_DNA"/>
</dbReference>
<dbReference type="Pfam" id="PF22302">
    <property type="entry name" value="DUF6968"/>
    <property type="match status" value="1"/>
</dbReference>
<protein>
    <recommendedName>
        <fullName evidence="1">DUF6968 domain-containing protein</fullName>
    </recommendedName>
</protein>
<name>A0AAU6TA26_9GAMM</name>
<gene>
    <name evidence="2" type="ORF">MRK42_02130</name>
</gene>
<reference evidence="2" key="1">
    <citation type="submission" date="2022-03" db="EMBL/GenBank/DDBJ databases">
        <title>Sea Food Isolates.</title>
        <authorList>
            <person name="Li C."/>
        </authorList>
    </citation>
    <scope>NUCLEOTIDE SEQUENCE</scope>
    <source>
        <strain evidence="2">19NY04SH05-1</strain>
    </source>
</reference>
<evidence type="ECO:0000313" key="2">
    <source>
        <dbReference type="EMBL" id="XAG41853.1"/>
    </source>
</evidence>
<evidence type="ECO:0000259" key="1">
    <source>
        <dbReference type="Pfam" id="PF22302"/>
    </source>
</evidence>
<proteinExistence type="predicted"/>
<organism evidence="2">
    <name type="scientific">Aeromonas sp. 19NY04SH05-1</name>
    <dbReference type="NCBI Taxonomy" id="2920537"/>
    <lineage>
        <taxon>Bacteria</taxon>
        <taxon>Pseudomonadati</taxon>
        <taxon>Pseudomonadota</taxon>
        <taxon>Gammaproteobacteria</taxon>
        <taxon>Aeromonadales</taxon>
        <taxon>Aeromonadaceae</taxon>
        <taxon>Aeromonas</taxon>
    </lineage>
</organism>
<sequence length="113" mass="12618">MGNNANIRMKKTLVTARFDVVNPEGEQLRLKIAIHRPRPDPRSANGDHRCKVKLAGLRDKTLIHGIDALQALSLALAFVESELRAFSDAGWQFYQPGCPDQPVDITACYFPML</sequence>
<dbReference type="AlphaFoldDB" id="A0AAU6TA26"/>
<accession>A0AAU6TA26</accession>
<feature type="domain" description="DUF6968" evidence="1">
    <location>
        <begin position="24"/>
        <end position="85"/>
    </location>
</feature>
<dbReference type="InterPro" id="IPR054241">
    <property type="entry name" value="DUF6968"/>
</dbReference>